<evidence type="ECO:0000256" key="2">
    <source>
        <dbReference type="SAM" id="SignalP"/>
    </source>
</evidence>
<feature type="chain" id="PRO_5031547210" evidence="2">
    <location>
        <begin position="33"/>
        <end position="485"/>
    </location>
</feature>
<feature type="signal peptide" evidence="2">
    <location>
        <begin position="1"/>
        <end position="32"/>
    </location>
</feature>
<dbReference type="AlphaFoldDB" id="A0A7W3J938"/>
<sequence>MEHTRLTRHIAAVLLVVATAGAGLCAGPAAHAAAASPPAPTPEAIDTYLADLHEASGVPGLSAVVTHGDEVVHAAGYGHDSTGEPVTAGTPMRIASVSKSFTAMAVTILAEDGRIDLDGTVTDQLPELRMADPRVDRITVRQLLDQTSGLADTTVDVADLAEATSRTDYVARLHDDTLATDPGTAYHYCNVNFDIAARLVEVASGQEFGDFLTERVFEPLGMSASATRDDVVRPADGYNSLFGWWVPRAEPRWFDDTGSAGVITSAADMGRWLISQTGNGHQLVSSAGLDAMHAPSGVGDYGLGWQTKDDGTRWHSGFVMTYRAVEWIDPATGYGIAVLTNGGGLTDVTRTALDGLVALTRGETPEPSAGTRTLDLGLAGLLLVSAALGVAGVLRAPRWAARRAGRARWRTGLRLVWLVLPAVVLALLPQLGAFLTGGRTFPWPSLTYFALPAVLMLLVAALAGLGVLGARLRALLRRGRVGSAT</sequence>
<dbReference type="InterPro" id="IPR012338">
    <property type="entry name" value="Beta-lactam/transpept-like"/>
</dbReference>
<name>A0A7W3J938_9MICO</name>
<evidence type="ECO:0000256" key="1">
    <source>
        <dbReference type="SAM" id="Phobius"/>
    </source>
</evidence>
<feature type="transmembrane region" description="Helical" evidence="1">
    <location>
        <begin position="376"/>
        <end position="394"/>
    </location>
</feature>
<keyword evidence="2" id="KW-0732">Signal</keyword>
<keyword evidence="1" id="KW-0472">Membrane</keyword>
<gene>
    <name evidence="4" type="ORF">FHX71_002494</name>
</gene>
<evidence type="ECO:0000259" key="3">
    <source>
        <dbReference type="Pfam" id="PF00144"/>
    </source>
</evidence>
<evidence type="ECO:0000313" key="5">
    <source>
        <dbReference type="Proteomes" id="UP000540568"/>
    </source>
</evidence>
<dbReference type="Gene3D" id="3.40.710.10">
    <property type="entry name" value="DD-peptidase/beta-lactamase superfamily"/>
    <property type="match status" value="1"/>
</dbReference>
<keyword evidence="1" id="KW-1133">Transmembrane helix</keyword>
<keyword evidence="5" id="KW-1185">Reference proteome</keyword>
<protein>
    <submittedName>
        <fullName evidence="4">CubicO group peptidase (Beta-lactamase class C family)</fullName>
    </submittedName>
</protein>
<dbReference type="PANTHER" id="PTHR46825:SF9">
    <property type="entry name" value="BETA-LACTAMASE-RELATED DOMAIN-CONTAINING PROTEIN"/>
    <property type="match status" value="1"/>
</dbReference>
<dbReference type="InterPro" id="IPR001466">
    <property type="entry name" value="Beta-lactam-related"/>
</dbReference>
<accession>A0A7W3J938</accession>
<feature type="transmembrane region" description="Helical" evidence="1">
    <location>
        <begin position="415"/>
        <end position="436"/>
    </location>
</feature>
<organism evidence="4 5">
    <name type="scientific">Promicromonospora sukumoe</name>
    <dbReference type="NCBI Taxonomy" id="88382"/>
    <lineage>
        <taxon>Bacteria</taxon>
        <taxon>Bacillati</taxon>
        <taxon>Actinomycetota</taxon>
        <taxon>Actinomycetes</taxon>
        <taxon>Micrococcales</taxon>
        <taxon>Promicromonosporaceae</taxon>
        <taxon>Promicromonospora</taxon>
    </lineage>
</organism>
<dbReference type="Pfam" id="PF00144">
    <property type="entry name" value="Beta-lactamase"/>
    <property type="match status" value="1"/>
</dbReference>
<dbReference type="InterPro" id="IPR050491">
    <property type="entry name" value="AmpC-like"/>
</dbReference>
<reference evidence="4 5" key="1">
    <citation type="submission" date="2020-07" db="EMBL/GenBank/DDBJ databases">
        <title>Sequencing the genomes of 1000 actinobacteria strains.</title>
        <authorList>
            <person name="Klenk H.-P."/>
        </authorList>
    </citation>
    <scope>NUCLEOTIDE SEQUENCE [LARGE SCALE GENOMIC DNA]</scope>
    <source>
        <strain evidence="4 5">DSM 44121</strain>
    </source>
</reference>
<dbReference type="Proteomes" id="UP000540568">
    <property type="component" value="Unassembled WGS sequence"/>
</dbReference>
<comment type="caution">
    <text evidence="4">The sequence shown here is derived from an EMBL/GenBank/DDBJ whole genome shotgun (WGS) entry which is preliminary data.</text>
</comment>
<evidence type="ECO:0000313" key="4">
    <source>
        <dbReference type="EMBL" id="MBA8808552.1"/>
    </source>
</evidence>
<dbReference type="SUPFAM" id="SSF56601">
    <property type="entry name" value="beta-lactamase/transpeptidase-like"/>
    <property type="match status" value="1"/>
</dbReference>
<dbReference type="RefSeq" id="WP_182616635.1">
    <property type="nucleotide sequence ID" value="NZ_BAAATF010000003.1"/>
</dbReference>
<dbReference type="EMBL" id="JACGWV010000001">
    <property type="protein sequence ID" value="MBA8808552.1"/>
    <property type="molecule type" value="Genomic_DNA"/>
</dbReference>
<keyword evidence="1" id="KW-0812">Transmembrane</keyword>
<feature type="transmembrane region" description="Helical" evidence="1">
    <location>
        <begin position="448"/>
        <end position="470"/>
    </location>
</feature>
<proteinExistence type="predicted"/>
<dbReference type="PANTHER" id="PTHR46825">
    <property type="entry name" value="D-ALANYL-D-ALANINE-CARBOXYPEPTIDASE/ENDOPEPTIDASE AMPH"/>
    <property type="match status" value="1"/>
</dbReference>
<feature type="domain" description="Beta-lactamase-related" evidence="3">
    <location>
        <begin position="46"/>
        <end position="346"/>
    </location>
</feature>